<dbReference type="AlphaFoldDB" id="A0AA86YMX1"/>
<keyword evidence="7" id="KW-0732">Signal</keyword>
<feature type="chain" id="PRO_5041520179" description="Ribonuclease" evidence="7">
    <location>
        <begin position="24"/>
        <end position="161"/>
    </location>
</feature>
<keyword evidence="4 7" id="KW-0964">Secreted</keyword>
<reference evidence="10 11" key="3">
    <citation type="submission" date="2008-05" db="EMBL/GenBank/DDBJ databases">
        <authorList>
            <person name="Fulton L."/>
            <person name="Clifton S."/>
            <person name="Fulton B."/>
            <person name="Xu J."/>
            <person name="Minx P."/>
            <person name="Pepin K.H."/>
            <person name="Johnson M."/>
            <person name="Thiruvilangam P."/>
            <person name="Bhonagiri V."/>
            <person name="Nash W.E."/>
            <person name="Mardis E.R."/>
            <person name="Wilson R.K."/>
        </authorList>
    </citation>
    <scope>NUCLEOTIDE SEQUENCE [LARGE SCALE GENOMIC DNA]</scope>
    <source>
        <strain evidence="10 11">ATCC 25827</strain>
    </source>
</reference>
<feature type="region of interest" description="Disordered" evidence="9">
    <location>
        <begin position="30"/>
        <end position="49"/>
    </location>
</feature>
<dbReference type="Gene3D" id="3.10.450.30">
    <property type="entry name" value="Microbial ribonucleases"/>
    <property type="match status" value="1"/>
</dbReference>
<comment type="similarity">
    <text evidence="2 7">Belongs to the ribonuclease N1/T1 family.</text>
</comment>
<evidence type="ECO:0000256" key="9">
    <source>
        <dbReference type="SAM" id="MobiDB-lite"/>
    </source>
</evidence>
<keyword evidence="6 7" id="KW-0378">Hydrolase</keyword>
<dbReference type="Pfam" id="PF00545">
    <property type="entry name" value="Ribonuclease"/>
    <property type="match status" value="1"/>
</dbReference>
<protein>
    <recommendedName>
        <fullName evidence="3 7">Ribonuclease</fullName>
        <ecNumber evidence="7">3.1.27.-</ecNumber>
    </recommendedName>
</protein>
<evidence type="ECO:0000256" key="5">
    <source>
        <dbReference type="ARBA" id="ARBA00022722"/>
    </source>
</evidence>
<comment type="subcellular location">
    <subcellularLocation>
        <location evidence="1 7">Secreted</location>
    </subcellularLocation>
</comment>
<keyword evidence="7" id="KW-0255">Endonuclease</keyword>
<evidence type="ECO:0000256" key="3">
    <source>
        <dbReference type="ARBA" id="ARBA00022214"/>
    </source>
</evidence>
<feature type="compositionally biased region" description="Polar residues" evidence="9">
    <location>
        <begin position="39"/>
        <end position="48"/>
    </location>
</feature>
<reference evidence="11" key="2">
    <citation type="submission" date="2008-04" db="EMBL/GenBank/DDBJ databases">
        <title>Draft genome sequence of Providencia stuartii(ATCC 25827).</title>
        <authorList>
            <person name="Sudarsanam P."/>
            <person name="Ley R."/>
            <person name="Guruge J."/>
            <person name="Turnbaugh P.J."/>
            <person name="Mahowald M."/>
            <person name="Liep D."/>
            <person name="Gordon J."/>
        </authorList>
    </citation>
    <scope>NUCLEOTIDE SEQUENCE [LARGE SCALE GENOMIC DNA]</scope>
    <source>
        <strain evidence="11">ATCC 25827</strain>
    </source>
</reference>
<feature type="signal peptide" evidence="7">
    <location>
        <begin position="1"/>
        <end position="23"/>
    </location>
</feature>
<keyword evidence="5 7" id="KW-0540">Nuclease</keyword>
<evidence type="ECO:0000313" key="11">
    <source>
        <dbReference type="Proteomes" id="UP000004506"/>
    </source>
</evidence>
<dbReference type="GO" id="GO:0003723">
    <property type="term" value="F:RNA binding"/>
    <property type="evidence" value="ECO:0007669"/>
    <property type="project" value="UniProtKB-UniRule"/>
</dbReference>
<dbReference type="InterPro" id="IPR001887">
    <property type="entry name" value="Barnase"/>
</dbReference>
<dbReference type="EC" id="3.1.27.-" evidence="7"/>
<proteinExistence type="inferred from homology"/>
<dbReference type="PIRSF" id="PIRSF001013">
    <property type="entry name" value="Barnase"/>
    <property type="match status" value="1"/>
</dbReference>
<dbReference type="EMBL" id="ABJD02000099">
    <property type="protein sequence ID" value="EDU60787.1"/>
    <property type="molecule type" value="Genomic_DNA"/>
</dbReference>
<dbReference type="GO" id="GO:0005576">
    <property type="term" value="C:extracellular region"/>
    <property type="evidence" value="ECO:0007669"/>
    <property type="project" value="UniProtKB-SubCell"/>
</dbReference>
<evidence type="ECO:0000256" key="7">
    <source>
        <dbReference type="PIRNR" id="PIRNR001013"/>
    </source>
</evidence>
<dbReference type="GO" id="GO:0016787">
    <property type="term" value="F:hydrolase activity"/>
    <property type="evidence" value="ECO:0007669"/>
    <property type="project" value="UniProtKB-KW"/>
</dbReference>
<dbReference type="InterPro" id="IPR000026">
    <property type="entry name" value="N1-like"/>
</dbReference>
<evidence type="ECO:0000256" key="4">
    <source>
        <dbReference type="ARBA" id="ARBA00022525"/>
    </source>
</evidence>
<sequence length="161" mass="18412">MNKRIISMLLMAVLIALSLYFNAGEQQDKKQAERPVSVPAQTTEQQPHPQKIDELTKQANVVSYMQKHQQLPSFYITKKAARQAGWEPKQGNLCDVLPGKAIGGDRFSNREKRLPIAPNRQWYEADINYNCGHRGADRLLYSSDGMIYVTTDHYKSFQQVN</sequence>
<evidence type="ECO:0000313" key="10">
    <source>
        <dbReference type="EMBL" id="EDU60787.1"/>
    </source>
</evidence>
<evidence type="ECO:0000256" key="6">
    <source>
        <dbReference type="ARBA" id="ARBA00022801"/>
    </source>
</evidence>
<dbReference type="Proteomes" id="UP000004506">
    <property type="component" value="Unassembled WGS sequence"/>
</dbReference>
<dbReference type="InterPro" id="IPR016191">
    <property type="entry name" value="Ribonuclease/ribotoxin"/>
</dbReference>
<evidence type="ECO:0000256" key="1">
    <source>
        <dbReference type="ARBA" id="ARBA00004613"/>
    </source>
</evidence>
<dbReference type="PRINTS" id="PR00117">
    <property type="entry name" value="BARNASE"/>
</dbReference>
<dbReference type="RefSeq" id="WP_004925521.1">
    <property type="nucleotide sequence ID" value="NZ_DS607678.1"/>
</dbReference>
<gene>
    <name evidence="10" type="ORF">PROSTU_01324</name>
</gene>
<name>A0AA86YMX1_PROST</name>
<reference evidence="11" key="1">
    <citation type="submission" date="2008-04" db="EMBL/GenBank/DDBJ databases">
        <title>Draft genome sequence of Providencia stuartii (ATCC 25827).</title>
        <authorList>
            <person name="Sudarsanam P."/>
            <person name="Ley R."/>
            <person name="Guruge J."/>
            <person name="Turnbaugh P.J."/>
            <person name="Mahowald M."/>
            <person name="Liep D."/>
            <person name="Gordon J."/>
        </authorList>
    </citation>
    <scope>NUCLEOTIDE SEQUENCE [LARGE SCALE GENOMIC DNA]</scope>
    <source>
        <strain evidence="11">ATCC 25827</strain>
    </source>
</reference>
<comment type="caution">
    <text evidence="10">The sequence shown here is derived from an EMBL/GenBank/DDBJ whole genome shotgun (WGS) entry which is preliminary data.</text>
</comment>
<dbReference type="GO" id="GO:0004521">
    <property type="term" value="F:RNA endonuclease activity"/>
    <property type="evidence" value="ECO:0007669"/>
    <property type="project" value="UniProtKB-UniRule"/>
</dbReference>
<evidence type="ECO:0000256" key="2">
    <source>
        <dbReference type="ARBA" id="ARBA00009006"/>
    </source>
</evidence>
<dbReference type="SUPFAM" id="SSF53933">
    <property type="entry name" value="Microbial ribonucleases"/>
    <property type="match status" value="1"/>
</dbReference>
<feature type="active site" description="Proton acceptor" evidence="8">
    <location>
        <position position="124"/>
    </location>
</feature>
<feature type="active site" description="Proton donor" evidence="8">
    <location>
        <position position="153"/>
    </location>
</feature>
<organism evidence="10 11">
    <name type="scientific">Providencia stuartii ATCC 25827</name>
    <dbReference type="NCBI Taxonomy" id="471874"/>
    <lineage>
        <taxon>Bacteria</taxon>
        <taxon>Pseudomonadati</taxon>
        <taxon>Pseudomonadota</taxon>
        <taxon>Gammaproteobacteria</taxon>
        <taxon>Enterobacterales</taxon>
        <taxon>Morganellaceae</taxon>
        <taxon>Providencia</taxon>
    </lineage>
</organism>
<accession>A0AA86YMX1</accession>
<evidence type="ECO:0000256" key="8">
    <source>
        <dbReference type="PIRSR" id="PIRSR001013-1"/>
    </source>
</evidence>